<feature type="compositionally biased region" description="Low complexity" evidence="1">
    <location>
        <begin position="481"/>
        <end position="490"/>
    </location>
</feature>
<proteinExistence type="predicted"/>
<feature type="region of interest" description="Disordered" evidence="1">
    <location>
        <begin position="1"/>
        <end position="32"/>
    </location>
</feature>
<dbReference type="OrthoDB" id="10042665at2759"/>
<evidence type="ECO:0000256" key="1">
    <source>
        <dbReference type="SAM" id="MobiDB-lite"/>
    </source>
</evidence>
<feature type="region of interest" description="Disordered" evidence="1">
    <location>
        <begin position="55"/>
        <end position="103"/>
    </location>
</feature>
<dbReference type="Proteomes" id="UP000572817">
    <property type="component" value="Unassembled WGS sequence"/>
</dbReference>
<protein>
    <recommendedName>
        <fullName evidence="2">AAA+ ATPase lid domain-containing protein</fullName>
    </recommendedName>
</protein>
<dbReference type="PANTHER" id="PTHR46411">
    <property type="entry name" value="FAMILY ATPASE, PUTATIVE-RELATED"/>
    <property type="match status" value="1"/>
</dbReference>
<feature type="compositionally biased region" description="Basic and acidic residues" evidence="1">
    <location>
        <begin position="8"/>
        <end position="21"/>
    </location>
</feature>
<feature type="compositionally biased region" description="Basic and acidic residues" evidence="1">
    <location>
        <begin position="404"/>
        <end position="415"/>
    </location>
</feature>
<dbReference type="InterPro" id="IPR056599">
    <property type="entry name" value="AAA_lid_fung"/>
</dbReference>
<feature type="region of interest" description="Disordered" evidence="1">
    <location>
        <begin position="362"/>
        <end position="490"/>
    </location>
</feature>
<feature type="domain" description="AAA+ ATPase lid" evidence="2">
    <location>
        <begin position="221"/>
        <end position="349"/>
    </location>
</feature>
<name>A0A8H4N6K4_9PEZI</name>
<dbReference type="PANTHER" id="PTHR46411:SF3">
    <property type="entry name" value="AAA+ ATPASE DOMAIN-CONTAINING PROTEIN"/>
    <property type="match status" value="1"/>
</dbReference>
<feature type="compositionally biased region" description="Basic and acidic residues" evidence="1">
    <location>
        <begin position="55"/>
        <end position="67"/>
    </location>
</feature>
<evidence type="ECO:0000313" key="4">
    <source>
        <dbReference type="Proteomes" id="UP000572817"/>
    </source>
</evidence>
<organism evidence="3 4">
    <name type="scientific">Botryosphaeria dothidea</name>
    <dbReference type="NCBI Taxonomy" id="55169"/>
    <lineage>
        <taxon>Eukaryota</taxon>
        <taxon>Fungi</taxon>
        <taxon>Dikarya</taxon>
        <taxon>Ascomycota</taxon>
        <taxon>Pezizomycotina</taxon>
        <taxon>Dothideomycetes</taxon>
        <taxon>Dothideomycetes incertae sedis</taxon>
        <taxon>Botryosphaeriales</taxon>
        <taxon>Botryosphaeriaceae</taxon>
        <taxon>Botryosphaeria</taxon>
    </lineage>
</organism>
<feature type="compositionally biased region" description="Basic and acidic residues" evidence="1">
    <location>
        <begin position="125"/>
        <end position="135"/>
    </location>
</feature>
<feature type="compositionally biased region" description="Basic and acidic residues" evidence="1">
    <location>
        <begin position="147"/>
        <end position="188"/>
    </location>
</feature>
<evidence type="ECO:0000259" key="2">
    <source>
        <dbReference type="Pfam" id="PF23232"/>
    </source>
</evidence>
<sequence length="490" mass="55313">MNNNTKANENEKGNSNKRDELADTGVVESASESLDLETQILQLKSQMVQLETKVEKLSKQTEAKDGSSQDEESEKVEKKPHELDTNVRRLPMEEWQPLKGFNRPETRSNVLVIYYKTVIQPPSESEDKKVSKEAPSDEVNDTTRGASKADDTKEDSANSSSEDGKKEEIPPPEEASKGVQEESEHPQQDDVAENEEQNTEVGVIDEAFASRIHVPLFYPALDERSTKKIWENSLKKIKHNNKNADIAIKFDKDTLLDYAVQHFRENTPPPGEDTPSSAWNGRQIRNAFQTALALAHYDRIEKIRRAGASEAEAGTHKRFKKAELKRRHFEQVATITKNYYDYLKDAHGGKAFEEQAVFNEERADWQPEGSTQQVPRAMPMSGFPAARGFGMLPTRPAVNQQSTTKDETRAFEGKKEKRKKKSDTSSSSSDETPVPKKEKKDKKKYISVDTEGTKRKDKQKKKREPKKETSSEESDSEVDSSSESSSSGQE</sequence>
<accession>A0A8H4N6K4</accession>
<dbReference type="Pfam" id="PF23232">
    <property type="entry name" value="AAA_lid_13"/>
    <property type="match status" value="1"/>
</dbReference>
<dbReference type="EMBL" id="WWBZ02000051">
    <property type="protein sequence ID" value="KAF4304677.1"/>
    <property type="molecule type" value="Genomic_DNA"/>
</dbReference>
<dbReference type="AlphaFoldDB" id="A0A8H4N6K4"/>
<comment type="caution">
    <text evidence="3">The sequence shown here is derived from an EMBL/GenBank/DDBJ whole genome shotgun (WGS) entry which is preliminary data.</text>
</comment>
<dbReference type="InterPro" id="IPR027417">
    <property type="entry name" value="P-loop_NTPase"/>
</dbReference>
<reference evidence="3" key="1">
    <citation type="submission" date="2020-04" db="EMBL/GenBank/DDBJ databases">
        <title>Genome Assembly and Annotation of Botryosphaeria dothidea sdau 11-99, a Latent Pathogen of Apple Fruit Ring Rot in China.</title>
        <authorList>
            <person name="Yu C."/>
            <person name="Diao Y."/>
            <person name="Lu Q."/>
            <person name="Zhao J."/>
            <person name="Cui S."/>
            <person name="Peng C."/>
            <person name="He B."/>
            <person name="Liu H."/>
        </authorList>
    </citation>
    <scope>NUCLEOTIDE SEQUENCE [LARGE SCALE GENOMIC DNA]</scope>
    <source>
        <strain evidence="3">Sdau11-99</strain>
    </source>
</reference>
<feature type="compositionally biased region" description="Acidic residues" evidence="1">
    <location>
        <begin position="471"/>
        <end position="480"/>
    </location>
</feature>
<feature type="compositionally biased region" description="Basic and acidic residues" evidence="1">
    <location>
        <begin position="75"/>
        <end position="92"/>
    </location>
</feature>
<feature type="compositionally biased region" description="Basic residues" evidence="1">
    <location>
        <begin position="455"/>
        <end position="464"/>
    </location>
</feature>
<evidence type="ECO:0000313" key="3">
    <source>
        <dbReference type="EMBL" id="KAF4304677.1"/>
    </source>
</evidence>
<gene>
    <name evidence="3" type="ORF">GTA08_BOTSDO07467</name>
</gene>
<dbReference type="SUPFAM" id="SSF52540">
    <property type="entry name" value="P-loop containing nucleoside triphosphate hydrolases"/>
    <property type="match status" value="1"/>
</dbReference>
<feature type="region of interest" description="Disordered" evidence="1">
    <location>
        <begin position="118"/>
        <end position="198"/>
    </location>
</feature>
<keyword evidence="4" id="KW-1185">Reference proteome</keyword>